<dbReference type="GO" id="GO:0016787">
    <property type="term" value="F:hydrolase activity"/>
    <property type="evidence" value="ECO:0007669"/>
    <property type="project" value="UniProtKB-KW"/>
</dbReference>
<protein>
    <recommendedName>
        <fullName evidence="4">Alpha/beta hydrolase fold-3 domain-containing protein</fullName>
    </recommendedName>
</protein>
<evidence type="ECO:0000256" key="1">
    <source>
        <dbReference type="ARBA" id="ARBA00010515"/>
    </source>
</evidence>
<evidence type="ECO:0000259" key="4">
    <source>
        <dbReference type="Pfam" id="PF07859"/>
    </source>
</evidence>
<name>A0A5N6KUU8_9ROSI</name>
<dbReference type="Pfam" id="PF07859">
    <property type="entry name" value="Abhydrolase_3"/>
    <property type="match status" value="2"/>
</dbReference>
<dbReference type="InterPro" id="IPR013094">
    <property type="entry name" value="AB_hydrolase_3"/>
</dbReference>
<dbReference type="Proteomes" id="UP000327013">
    <property type="component" value="Unassembled WGS sequence"/>
</dbReference>
<comment type="caution">
    <text evidence="5">The sequence shown here is derived from an EMBL/GenBank/DDBJ whole genome shotgun (WGS) entry which is preliminary data.</text>
</comment>
<dbReference type="Gene3D" id="3.40.50.1820">
    <property type="entry name" value="alpha/beta hydrolase"/>
    <property type="match status" value="1"/>
</dbReference>
<evidence type="ECO:0000256" key="3">
    <source>
        <dbReference type="SAM" id="MobiDB-lite"/>
    </source>
</evidence>
<accession>A0A5N6KUU8</accession>
<comment type="similarity">
    <text evidence="1">Belongs to the 'GDXG' lipolytic enzyme family.</text>
</comment>
<dbReference type="InterPro" id="IPR050300">
    <property type="entry name" value="GDXG_lipolytic_enzyme"/>
</dbReference>
<evidence type="ECO:0000256" key="2">
    <source>
        <dbReference type="ARBA" id="ARBA00022801"/>
    </source>
</evidence>
<evidence type="ECO:0000313" key="6">
    <source>
        <dbReference type="Proteomes" id="UP000327013"/>
    </source>
</evidence>
<sequence>MVFNAASVGVAVTPTVLETTVSHYLKRRPRRGKPTAHLSYDAALNLIRQFLVYSSHHTVEEVQSFTAQWVPAPNWVKVEDLTVPKDHLTRAAALIQAQLGPKGIEEVGGPTWWQWRRDERPLRAEWVEMKKDHAVRTRNGGKTQRTMLYVHGGGYYFGSVDEHRYQIQRHARKLQARVLCPRYRLSPQFPFPCGLLDCLATYLMMLETQAPETIILAGDSAGGGMVLALQIILRDQGIPLPAGSVLISPWVDLTHSFPSVAAENPLDYIPPYGFHHKPSAAWPPPNSDDLKALEEVMVKGEDGKQVSMRELKAQIAARAGKKRNAAASYTADEDVSAMDAGSEHDAKVPGGAENLTIVIDGVKIELKDQIQMYAPNSLLSHPLVSPVLQASLGGLPPMQVCVGGGEMLRDEQIYLAHKAAHPSDYPPPPTKYFDEADISAAVAKYPPTKVQLQVWDDLCHVGPTLSFTKPAKYMFRSIAQFGAWALAAAQRTEIRILDDDEVSDIGSATSDEQEDEKKNRDGVDPTIGQPTSTSERESRRKVYEDAVKANQSGVTTHRSVSAVSLRTVIGKAGDPLPPFHKNMIRQRVTRHGDIFPLPPASQLAACKMSPENVGIIKTGPVRKWLNAADAFDKNWKMGDCWVSLVVRGGWCWRNGVGNGSCTSCFIRPFACHEIPPPAVGGSQNTML</sequence>
<proteinExistence type="inferred from homology"/>
<dbReference type="AlphaFoldDB" id="A0A5N6KUU8"/>
<dbReference type="SUPFAM" id="SSF53474">
    <property type="entry name" value="alpha/beta-Hydrolases"/>
    <property type="match status" value="1"/>
</dbReference>
<reference evidence="5 6" key="1">
    <citation type="submission" date="2019-06" db="EMBL/GenBank/DDBJ databases">
        <title>A chromosomal-level reference genome of Carpinus fangiana (Coryloideae, Betulaceae).</title>
        <authorList>
            <person name="Yang X."/>
            <person name="Wang Z."/>
            <person name="Zhang L."/>
            <person name="Hao G."/>
            <person name="Liu J."/>
            <person name="Yang Y."/>
        </authorList>
    </citation>
    <scope>NUCLEOTIDE SEQUENCE [LARGE SCALE GENOMIC DNA]</scope>
    <source>
        <strain evidence="5">Cfa_2016G</strain>
        <tissue evidence="5">Leaf</tissue>
    </source>
</reference>
<dbReference type="EMBL" id="VIBQ01000013">
    <property type="protein sequence ID" value="KAB8346164.1"/>
    <property type="molecule type" value="Genomic_DNA"/>
</dbReference>
<feature type="domain" description="Alpha/beta hydrolase fold-3" evidence="4">
    <location>
        <begin position="147"/>
        <end position="261"/>
    </location>
</feature>
<keyword evidence="2" id="KW-0378">Hydrolase</keyword>
<dbReference type="PANTHER" id="PTHR48081:SF19">
    <property type="entry name" value="AB HYDROLASE SUPERFAMILY PROTEIN C4A8.06C"/>
    <property type="match status" value="1"/>
</dbReference>
<organism evidence="5 6">
    <name type="scientific">Carpinus fangiana</name>
    <dbReference type="NCBI Taxonomy" id="176857"/>
    <lineage>
        <taxon>Eukaryota</taxon>
        <taxon>Viridiplantae</taxon>
        <taxon>Streptophyta</taxon>
        <taxon>Embryophyta</taxon>
        <taxon>Tracheophyta</taxon>
        <taxon>Spermatophyta</taxon>
        <taxon>Magnoliopsida</taxon>
        <taxon>eudicotyledons</taxon>
        <taxon>Gunneridae</taxon>
        <taxon>Pentapetalae</taxon>
        <taxon>rosids</taxon>
        <taxon>fabids</taxon>
        <taxon>Fagales</taxon>
        <taxon>Betulaceae</taxon>
        <taxon>Carpinus</taxon>
    </lineage>
</organism>
<feature type="domain" description="Alpha/beta hydrolase fold-3" evidence="4">
    <location>
        <begin position="370"/>
        <end position="419"/>
    </location>
</feature>
<dbReference type="InterPro" id="IPR029058">
    <property type="entry name" value="AB_hydrolase_fold"/>
</dbReference>
<feature type="region of interest" description="Disordered" evidence="3">
    <location>
        <begin position="505"/>
        <end position="542"/>
    </location>
</feature>
<dbReference type="PANTHER" id="PTHR48081">
    <property type="entry name" value="AB HYDROLASE SUPERFAMILY PROTEIN C4A8.06C"/>
    <property type="match status" value="1"/>
</dbReference>
<keyword evidence="6" id="KW-1185">Reference proteome</keyword>
<evidence type="ECO:0000313" key="5">
    <source>
        <dbReference type="EMBL" id="KAB8346164.1"/>
    </source>
</evidence>
<dbReference type="OrthoDB" id="538857at2759"/>
<gene>
    <name evidence="5" type="ORF">FH972_023210</name>
</gene>